<dbReference type="SUPFAM" id="SSF101690">
    <property type="entry name" value="PAZ domain"/>
    <property type="match status" value="1"/>
</dbReference>
<evidence type="ECO:0000256" key="1">
    <source>
        <dbReference type="SAM" id="MobiDB-lite"/>
    </source>
</evidence>
<sequence>MNSILEDISKKLNCPKSLVRYRLMSQENADSIAKFINENGKIETTYSDRNGLKYTIRCDGITTSGAHLVKAFGDLAYPFNISVAAYFYAHHKIKLQYPFHQCVIARTCTKDGICERYFPLELVCFAPTSPPSTSPPSTSSGIPFKTRRTHTSSSASTTSLNSIPLSVGSIPTPPKVKSRPGILWIEIEGKPNQWEKRNILIN</sequence>
<evidence type="ECO:0000313" key="3">
    <source>
        <dbReference type="Proteomes" id="UP000580250"/>
    </source>
</evidence>
<name>A0A6V7URA6_MELEN</name>
<accession>A0A6V7URA6</accession>
<comment type="caution">
    <text evidence="2">The sequence shown here is derived from an EMBL/GenBank/DDBJ whole genome shotgun (WGS) entry which is preliminary data.</text>
</comment>
<organism evidence="2 3">
    <name type="scientific">Meloidogyne enterolobii</name>
    <name type="common">Root-knot nematode worm</name>
    <name type="synonym">Meloidogyne mayaguensis</name>
    <dbReference type="NCBI Taxonomy" id="390850"/>
    <lineage>
        <taxon>Eukaryota</taxon>
        <taxon>Metazoa</taxon>
        <taxon>Ecdysozoa</taxon>
        <taxon>Nematoda</taxon>
        <taxon>Chromadorea</taxon>
        <taxon>Rhabditida</taxon>
        <taxon>Tylenchina</taxon>
        <taxon>Tylenchomorpha</taxon>
        <taxon>Tylenchoidea</taxon>
        <taxon>Meloidogynidae</taxon>
        <taxon>Meloidogyninae</taxon>
        <taxon>Meloidogyne</taxon>
    </lineage>
</organism>
<dbReference type="OrthoDB" id="5885762at2759"/>
<dbReference type="AlphaFoldDB" id="A0A6V7URA6"/>
<dbReference type="Proteomes" id="UP000580250">
    <property type="component" value="Unassembled WGS sequence"/>
</dbReference>
<proteinExistence type="predicted"/>
<dbReference type="EMBL" id="CAJEWN010000101">
    <property type="protein sequence ID" value="CAD2163976.1"/>
    <property type="molecule type" value="Genomic_DNA"/>
</dbReference>
<evidence type="ECO:0000313" key="2">
    <source>
        <dbReference type="EMBL" id="CAD2163976.1"/>
    </source>
</evidence>
<protein>
    <submittedName>
        <fullName evidence="2">Uncharacterized protein</fullName>
    </submittedName>
</protein>
<dbReference type="InterPro" id="IPR036085">
    <property type="entry name" value="PAZ_dom_sf"/>
</dbReference>
<gene>
    <name evidence="2" type="ORF">MENT_LOCUS16312</name>
</gene>
<feature type="region of interest" description="Disordered" evidence="1">
    <location>
        <begin position="128"/>
        <end position="160"/>
    </location>
</feature>
<reference evidence="2 3" key="1">
    <citation type="submission" date="2020-08" db="EMBL/GenBank/DDBJ databases">
        <authorList>
            <person name="Koutsovoulos G."/>
            <person name="Danchin GJ E."/>
        </authorList>
    </citation>
    <scope>NUCLEOTIDE SEQUENCE [LARGE SCALE GENOMIC DNA]</scope>
</reference>
<dbReference type="Gene3D" id="2.170.260.10">
    <property type="entry name" value="paz domain"/>
    <property type="match status" value="1"/>
</dbReference>